<evidence type="ECO:0000313" key="13">
    <source>
        <dbReference type="Proteomes" id="UP000000851"/>
    </source>
</evidence>
<dbReference type="CAZy" id="GH5">
    <property type="family name" value="Glycoside Hydrolase Family 5"/>
</dbReference>
<dbReference type="GO" id="GO:0008422">
    <property type="term" value="F:beta-glucosidase activity"/>
    <property type="evidence" value="ECO:0007669"/>
    <property type="project" value="TreeGrafter"/>
</dbReference>
<dbReference type="InParanoid" id="C7Q1K7"/>
<dbReference type="PANTHER" id="PTHR31297:SF17">
    <property type="entry name" value="ENDOGLUCANASE"/>
    <property type="match status" value="1"/>
</dbReference>
<name>C7Q1K7_CATAD</name>
<keyword evidence="1 8" id="KW-0732">Signal</keyword>
<dbReference type="GO" id="GO:0008810">
    <property type="term" value="F:cellulase activity"/>
    <property type="evidence" value="ECO:0007669"/>
    <property type="project" value="UniProtKB-EC"/>
</dbReference>
<gene>
    <name evidence="12" type="ordered locus">Caci_4876</name>
</gene>
<evidence type="ECO:0000259" key="10">
    <source>
        <dbReference type="Pfam" id="PF03442"/>
    </source>
</evidence>
<sequence length="572" mass="61621" precursor="true">MHRSPLRKVRRRTGPRLAGFASLLLAITGMLLPATAHATAGAPAAAGPMRFLAAMQPGWGLSNTFDAIPDPTSWGNPPVTKALIDQVRSDGFHSIRIPVTWGGHEGAAPSYTIDPAFMNQVKQAVDWSLSDGLYVVLDVHHDSWQWISNMAGDPTGVLARFDATWTQIADTFKAESDKLVFESVNEPQFTNTTDTQAEALLDQLNTAFSHLIRATGSTNTHRYLLLPTLGDTPTKPLMDSLLNTIETLHDPDVIASFHYYGYWPFAVNIAGATTFDTTAQQDMTTDYQLAHDEFITKGIPVCACEVGLLGYDYTKPGVIERGETLKYFEALGDESRSTGIPTDYWDSYINRATLQPRDPDLFAQIQSSWRASSGTASSDMVFLPQASPIAAHSLTLNLNGDTFTGLTQGDVRLAQGRDYTVSGDQLTLTASLLTRLAGNGPTGPNATLQAHFSHGLPWQISVIVSSQPTLAAATGSTSSFAVPTRFNGDILSTMQAQYADGSNAGPANWTSYLEYSTAFAADYANGNTTLTSAFFDSLTDGAKVTLTFHFWSGATATYYVTKNGTAVTGTTS</sequence>
<evidence type="ECO:0000256" key="2">
    <source>
        <dbReference type="ARBA" id="ARBA00022801"/>
    </source>
</evidence>
<feature type="domain" description="Endoglucanase B carbohydrate binding" evidence="11">
    <location>
        <begin position="467"/>
        <end position="570"/>
    </location>
</feature>
<dbReference type="CAZy" id="CBM46">
    <property type="family name" value="Carbohydrate-Binding Module Family 46"/>
</dbReference>
<accession>C7Q1K7</accession>
<dbReference type="EMBL" id="CP001700">
    <property type="protein sequence ID" value="ACU73736.1"/>
    <property type="molecule type" value="Genomic_DNA"/>
</dbReference>
<dbReference type="Pfam" id="PF18448">
    <property type="entry name" value="CBM46"/>
    <property type="match status" value="1"/>
</dbReference>
<feature type="chain" id="PRO_5002982693" evidence="8">
    <location>
        <begin position="39"/>
        <end position="572"/>
    </location>
</feature>
<keyword evidence="4" id="KW-0119">Carbohydrate metabolism</keyword>
<dbReference type="Proteomes" id="UP000000851">
    <property type="component" value="Chromosome"/>
</dbReference>
<protein>
    <submittedName>
        <fullName evidence="12">Cellulase</fullName>
        <ecNumber evidence="12">3.2.1.4</ecNumber>
    </submittedName>
</protein>
<dbReference type="GO" id="GO:0009986">
    <property type="term" value="C:cell surface"/>
    <property type="evidence" value="ECO:0007669"/>
    <property type="project" value="TreeGrafter"/>
</dbReference>
<keyword evidence="5 7" id="KW-0326">Glycosidase</keyword>
<dbReference type="Gene3D" id="2.60.40.10">
    <property type="entry name" value="Immunoglobulins"/>
    <property type="match status" value="1"/>
</dbReference>
<dbReference type="InterPro" id="IPR013783">
    <property type="entry name" value="Ig-like_fold"/>
</dbReference>
<dbReference type="InterPro" id="IPR001547">
    <property type="entry name" value="Glyco_hydro_5"/>
</dbReference>
<dbReference type="eggNOG" id="COG2730">
    <property type="taxonomic scope" value="Bacteria"/>
</dbReference>
<dbReference type="SUPFAM" id="SSF51445">
    <property type="entry name" value="(Trans)glycosidases"/>
    <property type="match status" value="1"/>
</dbReference>
<evidence type="ECO:0000256" key="1">
    <source>
        <dbReference type="ARBA" id="ARBA00022729"/>
    </source>
</evidence>
<evidence type="ECO:0000256" key="5">
    <source>
        <dbReference type="ARBA" id="ARBA00023295"/>
    </source>
</evidence>
<organism evidence="12 13">
    <name type="scientific">Catenulispora acidiphila (strain DSM 44928 / JCM 14897 / NBRC 102108 / NRRL B-24433 / ID139908)</name>
    <dbReference type="NCBI Taxonomy" id="479433"/>
    <lineage>
        <taxon>Bacteria</taxon>
        <taxon>Bacillati</taxon>
        <taxon>Actinomycetota</taxon>
        <taxon>Actinomycetes</taxon>
        <taxon>Catenulisporales</taxon>
        <taxon>Catenulisporaceae</taxon>
        <taxon>Catenulispora</taxon>
    </lineage>
</organism>
<proteinExistence type="inferred from homology"/>
<feature type="domain" description="Carbohydrate binding X2" evidence="10">
    <location>
        <begin position="377"/>
        <end position="462"/>
    </location>
</feature>
<dbReference type="GO" id="GO:0005576">
    <property type="term" value="C:extracellular region"/>
    <property type="evidence" value="ECO:0007669"/>
    <property type="project" value="TreeGrafter"/>
</dbReference>
<keyword evidence="3" id="KW-0136">Cellulose degradation</keyword>
<evidence type="ECO:0000256" key="6">
    <source>
        <dbReference type="ARBA" id="ARBA00023326"/>
    </source>
</evidence>
<dbReference type="EC" id="3.2.1.4" evidence="12"/>
<keyword evidence="2 7" id="KW-0378">Hydrolase</keyword>
<dbReference type="InterPro" id="IPR016282">
    <property type="entry name" value="Glyco_hydro_5_endoGlcnase_B"/>
</dbReference>
<dbReference type="SUPFAM" id="SSF81296">
    <property type="entry name" value="E set domains"/>
    <property type="match status" value="1"/>
</dbReference>
<keyword evidence="13" id="KW-1185">Reference proteome</keyword>
<evidence type="ECO:0000256" key="3">
    <source>
        <dbReference type="ARBA" id="ARBA00023001"/>
    </source>
</evidence>
<dbReference type="PANTHER" id="PTHR31297">
    <property type="entry name" value="GLUCAN ENDO-1,6-BETA-GLUCOSIDASE B"/>
    <property type="match status" value="1"/>
</dbReference>
<reference evidence="12 13" key="1">
    <citation type="journal article" date="2009" name="Stand. Genomic Sci.">
        <title>Complete genome sequence of Catenulispora acidiphila type strain (ID 139908).</title>
        <authorList>
            <person name="Copeland A."/>
            <person name="Lapidus A."/>
            <person name="Glavina Del Rio T."/>
            <person name="Nolan M."/>
            <person name="Lucas S."/>
            <person name="Chen F."/>
            <person name="Tice H."/>
            <person name="Cheng J.F."/>
            <person name="Bruce D."/>
            <person name="Goodwin L."/>
            <person name="Pitluck S."/>
            <person name="Mikhailova N."/>
            <person name="Pati A."/>
            <person name="Ivanova N."/>
            <person name="Mavromatis K."/>
            <person name="Chen A."/>
            <person name="Palaniappan K."/>
            <person name="Chain P."/>
            <person name="Land M."/>
            <person name="Hauser L."/>
            <person name="Chang Y.J."/>
            <person name="Jeffries C.D."/>
            <person name="Chertkov O."/>
            <person name="Brettin T."/>
            <person name="Detter J.C."/>
            <person name="Han C."/>
            <person name="Ali Z."/>
            <person name="Tindall B.J."/>
            <person name="Goker M."/>
            <person name="Bristow J."/>
            <person name="Eisen J.A."/>
            <person name="Markowitz V."/>
            <person name="Hugenholtz P."/>
            <person name="Kyrpides N.C."/>
            <person name="Klenk H.P."/>
        </authorList>
    </citation>
    <scope>NUCLEOTIDE SEQUENCE [LARGE SCALE GENOMIC DNA]</scope>
    <source>
        <strain evidence="13">DSM 44928 / JCM 14897 / NBRC 102108 / NRRL B-24433 / ID139908</strain>
    </source>
</reference>
<dbReference type="InterPro" id="IPR005102">
    <property type="entry name" value="Carbo-bd_X2"/>
</dbReference>
<evidence type="ECO:0000259" key="11">
    <source>
        <dbReference type="Pfam" id="PF18448"/>
    </source>
</evidence>
<dbReference type="InterPro" id="IPR050386">
    <property type="entry name" value="Glycosyl_hydrolase_5"/>
</dbReference>
<dbReference type="PIRSF" id="PIRSF001043">
    <property type="entry name" value="Endoglucanase_B"/>
    <property type="match status" value="1"/>
</dbReference>
<dbReference type="KEGG" id="cai:Caci_4876"/>
<feature type="domain" description="Glycoside hydrolase family 5" evidence="9">
    <location>
        <begin position="71"/>
        <end position="346"/>
    </location>
</feature>
<dbReference type="InterPro" id="IPR017853">
    <property type="entry name" value="GH"/>
</dbReference>
<evidence type="ECO:0000259" key="9">
    <source>
        <dbReference type="Pfam" id="PF00150"/>
    </source>
</evidence>
<dbReference type="Gene3D" id="3.20.20.80">
    <property type="entry name" value="Glycosidases"/>
    <property type="match status" value="1"/>
</dbReference>
<dbReference type="RefSeq" id="WP_015793465.1">
    <property type="nucleotide sequence ID" value="NC_013131.1"/>
</dbReference>
<evidence type="ECO:0000256" key="8">
    <source>
        <dbReference type="SAM" id="SignalP"/>
    </source>
</evidence>
<feature type="signal peptide" evidence="8">
    <location>
        <begin position="1"/>
        <end position="38"/>
    </location>
</feature>
<dbReference type="InterPro" id="IPR014756">
    <property type="entry name" value="Ig_E-set"/>
</dbReference>
<comment type="similarity">
    <text evidence="7">Belongs to the glycosyl hydrolase 5 (cellulase A) family.</text>
</comment>
<evidence type="ECO:0000256" key="7">
    <source>
        <dbReference type="RuleBase" id="RU361153"/>
    </source>
</evidence>
<dbReference type="Pfam" id="PF00150">
    <property type="entry name" value="Cellulase"/>
    <property type="match status" value="1"/>
</dbReference>
<dbReference type="STRING" id="479433.Caci_4876"/>
<dbReference type="AlphaFoldDB" id="C7Q1K7"/>
<dbReference type="Pfam" id="PF03442">
    <property type="entry name" value="CBM_X2"/>
    <property type="match status" value="1"/>
</dbReference>
<dbReference type="InterPro" id="IPR040946">
    <property type="entry name" value="CBM46"/>
</dbReference>
<dbReference type="HOGENOM" id="CLU_018668_0_1_11"/>
<evidence type="ECO:0000256" key="4">
    <source>
        <dbReference type="ARBA" id="ARBA00023277"/>
    </source>
</evidence>
<keyword evidence="6" id="KW-0624">Polysaccharide degradation</keyword>
<dbReference type="GO" id="GO:0030245">
    <property type="term" value="P:cellulose catabolic process"/>
    <property type="evidence" value="ECO:0007669"/>
    <property type="project" value="UniProtKB-KW"/>
</dbReference>
<evidence type="ECO:0000313" key="12">
    <source>
        <dbReference type="EMBL" id="ACU73736.1"/>
    </source>
</evidence>